<accession>A0A1L7XBF6</accession>
<feature type="compositionally biased region" description="Polar residues" evidence="8">
    <location>
        <begin position="533"/>
        <end position="556"/>
    </location>
</feature>
<dbReference type="Pfam" id="PF01480">
    <property type="entry name" value="PWI"/>
    <property type="match status" value="1"/>
</dbReference>
<feature type="compositionally biased region" description="Pro residues" evidence="8">
    <location>
        <begin position="82"/>
        <end position="99"/>
    </location>
</feature>
<dbReference type="SUPFAM" id="SSF90229">
    <property type="entry name" value="CCCH zinc finger"/>
    <property type="match status" value="1"/>
</dbReference>
<dbReference type="SMART" id="SM00360">
    <property type="entry name" value="RRM"/>
    <property type="match status" value="1"/>
</dbReference>
<protein>
    <recommendedName>
        <fullName evidence="13">RNA-binding protein</fullName>
    </recommendedName>
</protein>
<dbReference type="FunFam" id="3.30.70.330:FF:000647">
    <property type="entry name" value="CCCH zinc finger and RRM domain protein"/>
    <property type="match status" value="1"/>
</dbReference>
<dbReference type="CDD" id="cd12257">
    <property type="entry name" value="RRM1_RBM26_like"/>
    <property type="match status" value="1"/>
</dbReference>
<feature type="compositionally biased region" description="Polar residues" evidence="8">
    <location>
        <begin position="349"/>
        <end position="359"/>
    </location>
</feature>
<dbReference type="InterPro" id="IPR012677">
    <property type="entry name" value="Nucleotide-bd_a/b_plait_sf"/>
</dbReference>
<dbReference type="InterPro" id="IPR036855">
    <property type="entry name" value="Znf_CCCH_sf"/>
</dbReference>
<evidence type="ECO:0000259" key="10">
    <source>
        <dbReference type="PROSITE" id="PS50103"/>
    </source>
</evidence>
<keyword evidence="4 6" id="KW-0694">RNA-binding</keyword>
<keyword evidence="12" id="KW-1185">Reference proteome</keyword>
<evidence type="ECO:0000259" key="9">
    <source>
        <dbReference type="PROSITE" id="PS50102"/>
    </source>
</evidence>
<feature type="region of interest" description="Disordered" evidence="8">
    <location>
        <begin position="80"/>
        <end position="185"/>
    </location>
</feature>
<dbReference type="InterPro" id="IPR045137">
    <property type="entry name" value="RBM26/27"/>
</dbReference>
<feature type="compositionally biased region" description="Basic and acidic residues" evidence="8">
    <location>
        <begin position="127"/>
        <end position="136"/>
    </location>
</feature>
<evidence type="ECO:0000256" key="6">
    <source>
        <dbReference type="PROSITE-ProRule" id="PRU00176"/>
    </source>
</evidence>
<dbReference type="InterPro" id="IPR000504">
    <property type="entry name" value="RRM_dom"/>
</dbReference>
<feature type="region of interest" description="Disordered" evidence="8">
    <location>
        <begin position="527"/>
        <end position="557"/>
    </location>
</feature>
<evidence type="ECO:0000313" key="11">
    <source>
        <dbReference type="EMBL" id="CZR62353.1"/>
    </source>
</evidence>
<dbReference type="Gene3D" id="1.20.1390.10">
    <property type="entry name" value="PWI domain"/>
    <property type="match status" value="1"/>
</dbReference>
<reference evidence="11 12" key="1">
    <citation type="submission" date="2016-03" db="EMBL/GenBank/DDBJ databases">
        <authorList>
            <person name="Ploux O."/>
        </authorList>
    </citation>
    <scope>NUCLEOTIDE SEQUENCE [LARGE SCALE GENOMIC DNA]</scope>
    <source>
        <strain evidence="11 12">UAMH 11012</strain>
    </source>
</reference>
<evidence type="ECO:0000256" key="3">
    <source>
        <dbReference type="ARBA" id="ARBA00022833"/>
    </source>
</evidence>
<dbReference type="SUPFAM" id="SSF54928">
    <property type="entry name" value="RNA-binding domain, RBD"/>
    <property type="match status" value="1"/>
</dbReference>
<dbReference type="InterPro" id="IPR035979">
    <property type="entry name" value="RBD_domain_sf"/>
</dbReference>
<evidence type="ECO:0000256" key="1">
    <source>
        <dbReference type="ARBA" id="ARBA00022723"/>
    </source>
</evidence>
<evidence type="ECO:0000256" key="8">
    <source>
        <dbReference type="SAM" id="MobiDB-lite"/>
    </source>
</evidence>
<gene>
    <name evidence="11" type="ORF">PAC_12250</name>
</gene>
<keyword evidence="3 7" id="KW-0862">Zinc</keyword>
<proteinExistence type="predicted"/>
<dbReference type="OrthoDB" id="443401at2759"/>
<feature type="zinc finger region" description="C3H1-type" evidence="7">
    <location>
        <begin position="254"/>
        <end position="282"/>
    </location>
</feature>
<evidence type="ECO:0000256" key="5">
    <source>
        <dbReference type="ARBA" id="ARBA00043866"/>
    </source>
</evidence>
<feature type="region of interest" description="Disordered" evidence="8">
    <location>
        <begin position="307"/>
        <end position="359"/>
    </location>
</feature>
<feature type="region of interest" description="Disordered" evidence="8">
    <location>
        <begin position="443"/>
        <end position="471"/>
    </location>
</feature>
<dbReference type="PANTHER" id="PTHR14398">
    <property type="entry name" value="RNA RECOGNITION RRM/RNP DOMAIN"/>
    <property type="match status" value="1"/>
</dbReference>
<dbReference type="PROSITE" id="PS50103">
    <property type="entry name" value="ZF_C3H1"/>
    <property type="match status" value="1"/>
</dbReference>
<dbReference type="Pfam" id="PF00076">
    <property type="entry name" value="RRM_1"/>
    <property type="match status" value="1"/>
</dbReference>
<evidence type="ECO:0000256" key="7">
    <source>
        <dbReference type="PROSITE-ProRule" id="PRU00723"/>
    </source>
</evidence>
<dbReference type="STRING" id="576137.A0A1L7XBF6"/>
<feature type="region of interest" description="Disordered" evidence="8">
    <location>
        <begin position="742"/>
        <end position="786"/>
    </location>
</feature>
<evidence type="ECO:0000256" key="2">
    <source>
        <dbReference type="ARBA" id="ARBA00022771"/>
    </source>
</evidence>
<dbReference type="Proteomes" id="UP000184330">
    <property type="component" value="Unassembled WGS sequence"/>
</dbReference>
<name>A0A1L7XBF6_9HELO</name>
<dbReference type="FunFam" id="1.20.1390.10:FF:000007">
    <property type="entry name" value="CCCH zinc finger and RRM domain protein"/>
    <property type="match status" value="1"/>
</dbReference>
<feature type="domain" description="RRM" evidence="9">
    <location>
        <begin position="362"/>
        <end position="434"/>
    </location>
</feature>
<keyword evidence="2 7" id="KW-0863">Zinc-finger</keyword>
<dbReference type="Gene3D" id="3.30.70.330">
    <property type="match status" value="1"/>
</dbReference>
<dbReference type="GO" id="GO:0005634">
    <property type="term" value="C:nucleus"/>
    <property type="evidence" value="ECO:0007669"/>
    <property type="project" value="TreeGrafter"/>
</dbReference>
<organism evidence="11 12">
    <name type="scientific">Phialocephala subalpina</name>
    <dbReference type="NCBI Taxonomy" id="576137"/>
    <lineage>
        <taxon>Eukaryota</taxon>
        <taxon>Fungi</taxon>
        <taxon>Dikarya</taxon>
        <taxon>Ascomycota</taxon>
        <taxon>Pezizomycotina</taxon>
        <taxon>Leotiomycetes</taxon>
        <taxon>Helotiales</taxon>
        <taxon>Mollisiaceae</taxon>
        <taxon>Phialocephala</taxon>
        <taxon>Phialocephala fortinii species complex</taxon>
    </lineage>
</organism>
<keyword evidence="1 7" id="KW-0479">Metal-binding</keyword>
<dbReference type="GO" id="GO:0008270">
    <property type="term" value="F:zinc ion binding"/>
    <property type="evidence" value="ECO:0007669"/>
    <property type="project" value="UniProtKB-KW"/>
</dbReference>
<dbReference type="SMART" id="SM00356">
    <property type="entry name" value="ZnF_C3H1"/>
    <property type="match status" value="1"/>
</dbReference>
<comment type="function">
    <text evidence="5">May be involved in the turnover of nuclear polyadenylated (pA+) RNA.</text>
</comment>
<sequence length="786" mass="85029">MLFPDEDLPHLKKWIVKRLENTSDADADVLADYVLALLRHDGDVVTVRALCEREMPDFLKEDSTVFVRDVFDVINYKSYLPGAPPPPRRPSIPFAPPSGPSASAPAYGGLGNSAPPIGPMNGSRKRSYNDRGEGDIQRGFNGGGDPNGRSYKQPRRGGPGMGRGGGGFDPTAGRGGFGNRPPPPMNFPNMPMPPAGFPGMPPMPSPPVGMPPGMPFFDPREGFEGLSAMLAMGLPMSVLQGIPQGDSTPPRQVTPQKERCRDYDVKGFCARGNTCPYEHGQHSIWVPPTQQKSDEYDPTTSLMSTLEANTNRGGFNGFRGGDRGRGRGGQRGNFNAPSGRGGGRGGRSEFSSNAPNYDKNNTTIVVEQIPEDNFTEEAVRGYFSEFGNIVDVSMRPYKRLAIVKFDDWNSANAAYKSPKVIFDNRFVKVYWFVDQESLLKPPAATGTNGVSVKKENSTSGTPAPAVKQDPEIDLEEFAKKQAEAQKTHEEKLKKKAEMEAAKKELEKRQEELLKSQAEEKRKLMERIAAKSGKSASPIKSENGTAAPSATKSSSQTEALKAQLAALEAEAKSLGIDPNASTEDTWDYASFRGRGRGRGGYRGRGTFPARAGIRGGYRSRGGVPFSASGRSFNLDNRTKKVGLTGVDFTDAKKDESLREYLFGIGEYTEIETAPNRTVITFKDRFTAESFMKTPNSEIPSVGKVDMAWIQTPLPPVTLQTTSTPTPKQSISATTIKVDEDTNMDEGDAMASSPANGGGEGGVVAGGEEQHIGGGNYDYDVAGEDEWN</sequence>
<dbReference type="AlphaFoldDB" id="A0A1L7XBF6"/>
<dbReference type="CDD" id="cd22249">
    <property type="entry name" value="UDM1_RNF168_RNF169-like"/>
    <property type="match status" value="1"/>
</dbReference>
<dbReference type="InterPro" id="IPR000571">
    <property type="entry name" value="Znf_CCCH"/>
</dbReference>
<dbReference type="GO" id="GO:0003723">
    <property type="term" value="F:RNA binding"/>
    <property type="evidence" value="ECO:0007669"/>
    <property type="project" value="UniProtKB-UniRule"/>
</dbReference>
<dbReference type="PANTHER" id="PTHR14398:SF0">
    <property type="entry name" value="ZINC FINGER PROTEIN SWM"/>
    <property type="match status" value="1"/>
</dbReference>
<feature type="compositionally biased region" description="Gly residues" evidence="8">
    <location>
        <begin position="754"/>
        <end position="763"/>
    </location>
</feature>
<feature type="compositionally biased region" description="Gly residues" evidence="8">
    <location>
        <begin position="157"/>
        <end position="178"/>
    </location>
</feature>
<evidence type="ECO:0008006" key="13">
    <source>
        <dbReference type="Google" id="ProtNLM"/>
    </source>
</evidence>
<evidence type="ECO:0000313" key="12">
    <source>
        <dbReference type="Proteomes" id="UP000184330"/>
    </source>
</evidence>
<dbReference type="InterPro" id="IPR002483">
    <property type="entry name" value="PWI_dom"/>
</dbReference>
<dbReference type="EMBL" id="FJOG01000020">
    <property type="protein sequence ID" value="CZR62353.1"/>
    <property type="molecule type" value="Genomic_DNA"/>
</dbReference>
<evidence type="ECO:0000256" key="4">
    <source>
        <dbReference type="ARBA" id="ARBA00022884"/>
    </source>
</evidence>
<dbReference type="PROSITE" id="PS50102">
    <property type="entry name" value="RRM"/>
    <property type="match status" value="1"/>
</dbReference>
<feature type="domain" description="C3H1-type" evidence="10">
    <location>
        <begin position="254"/>
        <end position="282"/>
    </location>
</feature>